<dbReference type="AlphaFoldDB" id="A0A453GQM7"/>
<name>A0A453GQM7_AEGTS</name>
<reference evidence="3" key="1">
    <citation type="journal article" date="2014" name="Science">
        <title>Ancient hybridizations among the ancestral genomes of bread wheat.</title>
        <authorList>
            <consortium name="International Wheat Genome Sequencing Consortium,"/>
            <person name="Marcussen T."/>
            <person name="Sandve S.R."/>
            <person name="Heier L."/>
            <person name="Spannagl M."/>
            <person name="Pfeifer M."/>
            <person name="Jakobsen K.S."/>
            <person name="Wulff B.B."/>
            <person name="Steuernagel B."/>
            <person name="Mayer K.F."/>
            <person name="Olsen O.A."/>
        </authorList>
    </citation>
    <scope>NUCLEOTIDE SEQUENCE [LARGE SCALE GENOMIC DNA]</scope>
    <source>
        <strain evidence="3">cv. AL8/78</strain>
    </source>
</reference>
<dbReference type="Gramene" id="AET3Gv21160600.21">
    <property type="protein sequence ID" value="AET3Gv21160600.21"/>
    <property type="gene ID" value="AET3Gv21160600"/>
</dbReference>
<feature type="compositionally biased region" description="Basic and acidic residues" evidence="1">
    <location>
        <begin position="92"/>
        <end position="103"/>
    </location>
</feature>
<feature type="compositionally biased region" description="Gly residues" evidence="1">
    <location>
        <begin position="117"/>
        <end position="141"/>
    </location>
</feature>
<proteinExistence type="predicted"/>
<reference evidence="3" key="2">
    <citation type="journal article" date="2017" name="Nat. Plants">
        <title>The Aegilops tauschii genome reveals multiple impacts of transposons.</title>
        <authorList>
            <person name="Zhao G."/>
            <person name="Zou C."/>
            <person name="Li K."/>
            <person name="Wang K."/>
            <person name="Li T."/>
            <person name="Gao L."/>
            <person name="Zhang X."/>
            <person name="Wang H."/>
            <person name="Yang Z."/>
            <person name="Liu X."/>
            <person name="Jiang W."/>
            <person name="Mao L."/>
            <person name="Kong X."/>
            <person name="Jiao Y."/>
            <person name="Jia J."/>
        </authorList>
    </citation>
    <scope>NUCLEOTIDE SEQUENCE [LARGE SCALE GENOMIC DNA]</scope>
    <source>
        <strain evidence="3">cv. AL8/78</strain>
    </source>
</reference>
<feature type="compositionally biased region" description="Basic residues" evidence="1">
    <location>
        <begin position="147"/>
        <end position="158"/>
    </location>
</feature>
<reference evidence="2" key="4">
    <citation type="submission" date="2019-03" db="UniProtKB">
        <authorList>
            <consortium name="EnsemblPlants"/>
        </authorList>
    </citation>
    <scope>IDENTIFICATION</scope>
</reference>
<evidence type="ECO:0000313" key="3">
    <source>
        <dbReference type="Proteomes" id="UP000015105"/>
    </source>
</evidence>
<reference evidence="2" key="5">
    <citation type="journal article" date="2021" name="G3 (Bethesda)">
        <title>Aegilops tauschii genome assembly Aet v5.0 features greater sequence contiguity and improved annotation.</title>
        <authorList>
            <person name="Wang L."/>
            <person name="Zhu T."/>
            <person name="Rodriguez J.C."/>
            <person name="Deal K.R."/>
            <person name="Dubcovsky J."/>
            <person name="McGuire P.E."/>
            <person name="Lux T."/>
            <person name="Spannagl M."/>
            <person name="Mayer K.F.X."/>
            <person name="Baldrich P."/>
            <person name="Meyers B.C."/>
            <person name="Huo N."/>
            <person name="Gu Y.Q."/>
            <person name="Zhou H."/>
            <person name="Devos K.M."/>
            <person name="Bennetzen J.L."/>
            <person name="Unver T."/>
            <person name="Budak H."/>
            <person name="Gulick P.J."/>
            <person name="Galiba G."/>
            <person name="Kalapos B."/>
            <person name="Nelson D.R."/>
            <person name="Li P."/>
            <person name="You F.M."/>
            <person name="Luo M.C."/>
            <person name="Dvorak J."/>
        </authorList>
    </citation>
    <scope>NUCLEOTIDE SEQUENCE [LARGE SCALE GENOMIC DNA]</scope>
    <source>
        <strain evidence="2">cv. AL8/78</strain>
    </source>
</reference>
<reference evidence="2" key="3">
    <citation type="journal article" date="2017" name="Nature">
        <title>Genome sequence of the progenitor of the wheat D genome Aegilops tauschii.</title>
        <authorList>
            <person name="Luo M.C."/>
            <person name="Gu Y.Q."/>
            <person name="Puiu D."/>
            <person name="Wang H."/>
            <person name="Twardziok S.O."/>
            <person name="Deal K.R."/>
            <person name="Huo N."/>
            <person name="Zhu T."/>
            <person name="Wang L."/>
            <person name="Wang Y."/>
            <person name="McGuire P.E."/>
            <person name="Liu S."/>
            <person name="Long H."/>
            <person name="Ramasamy R.K."/>
            <person name="Rodriguez J.C."/>
            <person name="Van S.L."/>
            <person name="Yuan L."/>
            <person name="Wang Z."/>
            <person name="Xia Z."/>
            <person name="Xiao L."/>
            <person name="Anderson O.D."/>
            <person name="Ouyang S."/>
            <person name="Liang Y."/>
            <person name="Zimin A.V."/>
            <person name="Pertea G."/>
            <person name="Qi P."/>
            <person name="Bennetzen J.L."/>
            <person name="Dai X."/>
            <person name="Dawson M.W."/>
            <person name="Muller H.G."/>
            <person name="Kugler K."/>
            <person name="Rivarola-Duarte L."/>
            <person name="Spannagl M."/>
            <person name="Mayer K.F.X."/>
            <person name="Lu F.H."/>
            <person name="Bevan M.W."/>
            <person name="Leroy P."/>
            <person name="Li P."/>
            <person name="You F.M."/>
            <person name="Sun Q."/>
            <person name="Liu Z."/>
            <person name="Lyons E."/>
            <person name="Wicker T."/>
            <person name="Salzberg S.L."/>
            <person name="Devos K.M."/>
            <person name="Dvorak J."/>
        </authorList>
    </citation>
    <scope>NUCLEOTIDE SEQUENCE [LARGE SCALE GENOMIC DNA]</scope>
    <source>
        <strain evidence="2">cv. AL8/78</strain>
    </source>
</reference>
<keyword evidence="3" id="KW-1185">Reference proteome</keyword>
<feature type="compositionally biased region" description="Low complexity" evidence="1">
    <location>
        <begin position="107"/>
        <end position="116"/>
    </location>
</feature>
<protein>
    <submittedName>
        <fullName evidence="2">Uncharacterized protein</fullName>
    </submittedName>
</protein>
<organism evidence="2 3">
    <name type="scientific">Aegilops tauschii subsp. strangulata</name>
    <name type="common">Goatgrass</name>
    <dbReference type="NCBI Taxonomy" id="200361"/>
    <lineage>
        <taxon>Eukaryota</taxon>
        <taxon>Viridiplantae</taxon>
        <taxon>Streptophyta</taxon>
        <taxon>Embryophyta</taxon>
        <taxon>Tracheophyta</taxon>
        <taxon>Spermatophyta</taxon>
        <taxon>Magnoliopsida</taxon>
        <taxon>Liliopsida</taxon>
        <taxon>Poales</taxon>
        <taxon>Poaceae</taxon>
        <taxon>BOP clade</taxon>
        <taxon>Pooideae</taxon>
        <taxon>Triticodae</taxon>
        <taxon>Triticeae</taxon>
        <taxon>Triticinae</taxon>
        <taxon>Aegilops</taxon>
    </lineage>
</organism>
<sequence length="158" mass="16817">MVHSPRRKIPSIMLQRGKAAASPSFLILQNSVAYTIWRVCRGKWAESNAESGQEEALTGKKEFFIKGAGKPHFQGGRGRGRGRGRGQQHGRGSGDRVSFRSRSEAQSGDGQSSRGGRPQGRGTRPGNGGFNRTRGGGGGMGPSSHSPRFKKPRTAAAS</sequence>
<evidence type="ECO:0000313" key="2">
    <source>
        <dbReference type="EnsemblPlants" id="AET3Gv21160600.21"/>
    </source>
</evidence>
<accession>A0A453GQM7</accession>
<evidence type="ECO:0000256" key="1">
    <source>
        <dbReference type="SAM" id="MobiDB-lite"/>
    </source>
</evidence>
<dbReference type="Proteomes" id="UP000015105">
    <property type="component" value="Chromosome 3D"/>
</dbReference>
<feature type="compositionally biased region" description="Basic residues" evidence="1">
    <location>
        <begin position="78"/>
        <end position="88"/>
    </location>
</feature>
<feature type="region of interest" description="Disordered" evidence="1">
    <location>
        <begin position="48"/>
        <end position="158"/>
    </location>
</feature>
<dbReference type="EnsemblPlants" id="AET3Gv21160600.21">
    <property type="protein sequence ID" value="AET3Gv21160600.21"/>
    <property type="gene ID" value="AET3Gv21160600"/>
</dbReference>